<proteinExistence type="predicted"/>
<evidence type="ECO:0000313" key="2">
    <source>
        <dbReference type="Proteomes" id="UP000736787"/>
    </source>
</evidence>
<dbReference type="EMBL" id="RCMK01001988">
    <property type="protein sequence ID" value="KAG2885958.1"/>
    <property type="molecule type" value="Genomic_DNA"/>
</dbReference>
<gene>
    <name evidence="1" type="ORF">PC117_g25473</name>
</gene>
<evidence type="ECO:0000313" key="1">
    <source>
        <dbReference type="EMBL" id="KAG2885958.1"/>
    </source>
</evidence>
<protein>
    <submittedName>
        <fullName evidence="1">Uncharacterized protein</fullName>
    </submittedName>
</protein>
<dbReference type="Proteomes" id="UP000736787">
    <property type="component" value="Unassembled WGS sequence"/>
</dbReference>
<organism evidence="1 2">
    <name type="scientific">Phytophthora cactorum</name>
    <dbReference type="NCBI Taxonomy" id="29920"/>
    <lineage>
        <taxon>Eukaryota</taxon>
        <taxon>Sar</taxon>
        <taxon>Stramenopiles</taxon>
        <taxon>Oomycota</taxon>
        <taxon>Peronosporomycetes</taxon>
        <taxon>Peronosporales</taxon>
        <taxon>Peronosporaceae</taxon>
        <taxon>Phytophthora</taxon>
    </lineage>
</organism>
<comment type="caution">
    <text evidence="1">The sequence shown here is derived from an EMBL/GenBank/DDBJ whole genome shotgun (WGS) entry which is preliminary data.</text>
</comment>
<accession>A0A8T1KUE4</accession>
<sequence length="65" mass="7458">MPSLATVQRFVQHYRHAHLGGSDFYDDITIWHADKAQGNAIDLVLGVDNELVNLMCYYRMAAKIY</sequence>
<dbReference type="AlphaFoldDB" id="A0A8T1KUE4"/>
<name>A0A8T1KUE4_9STRA</name>
<reference evidence="1" key="1">
    <citation type="submission" date="2018-10" db="EMBL/GenBank/DDBJ databases">
        <title>Effector identification in a new, highly contiguous assembly of the strawberry crown rot pathogen Phytophthora cactorum.</title>
        <authorList>
            <person name="Armitage A.D."/>
            <person name="Nellist C.F."/>
            <person name="Bates H."/>
            <person name="Vickerstaff R.J."/>
            <person name="Harrison R.J."/>
        </authorList>
    </citation>
    <scope>NUCLEOTIDE SEQUENCE</scope>
    <source>
        <strain evidence="1">4040</strain>
    </source>
</reference>